<keyword evidence="1" id="KW-0472">Membrane</keyword>
<protein>
    <submittedName>
        <fullName evidence="2">Uncharacterized protein</fullName>
    </submittedName>
</protein>
<gene>
    <name evidence="2" type="ORF">SGLAD_v1c08960</name>
</gene>
<organism evidence="2 3">
    <name type="scientific">Spiroplasma gladiatoris</name>
    <dbReference type="NCBI Taxonomy" id="2143"/>
    <lineage>
        <taxon>Bacteria</taxon>
        <taxon>Bacillati</taxon>
        <taxon>Mycoplasmatota</taxon>
        <taxon>Mollicutes</taxon>
        <taxon>Entomoplasmatales</taxon>
        <taxon>Spiroplasmataceae</taxon>
        <taxon>Spiroplasma</taxon>
    </lineage>
</organism>
<accession>A0A4P7AI09</accession>
<name>A0A4P7AI09_9MOLU</name>
<dbReference type="KEGG" id="sgq:SGLAD_v1c08960"/>
<evidence type="ECO:0000313" key="3">
    <source>
        <dbReference type="Proteomes" id="UP000294309"/>
    </source>
</evidence>
<evidence type="ECO:0000256" key="1">
    <source>
        <dbReference type="SAM" id="Phobius"/>
    </source>
</evidence>
<dbReference type="EMBL" id="CP038013">
    <property type="protein sequence ID" value="QBQ08095.1"/>
    <property type="molecule type" value="Genomic_DNA"/>
</dbReference>
<sequence length="94" mass="11030">MWTLSFLIISAFLAVTIFKHYENNILTLFNSIIFYTLILKTILIVILIIKLVFNLYTVSEVKLEKDLYKYKKTSIVLKTSSKKIVSFIYNISEL</sequence>
<keyword evidence="1" id="KW-1133">Transmembrane helix</keyword>
<dbReference type="Proteomes" id="UP000294309">
    <property type="component" value="Chromosome"/>
</dbReference>
<dbReference type="AlphaFoldDB" id="A0A4P7AI09"/>
<keyword evidence="3" id="KW-1185">Reference proteome</keyword>
<keyword evidence="1" id="KW-0812">Transmembrane</keyword>
<feature type="transmembrane region" description="Helical" evidence="1">
    <location>
        <begin position="28"/>
        <end position="53"/>
    </location>
</feature>
<reference evidence="2 3" key="1">
    <citation type="submission" date="2019-03" db="EMBL/GenBank/DDBJ databases">
        <title>Complete genome sequence of Spiroplasma gladiatoris TG-1 (DSM 22552).</title>
        <authorList>
            <person name="Lin Y.-C."/>
            <person name="Chou L."/>
            <person name="Kuo C.-H."/>
        </authorList>
    </citation>
    <scope>NUCLEOTIDE SEQUENCE [LARGE SCALE GENOMIC DNA]</scope>
    <source>
        <strain evidence="2 3">TG-1</strain>
    </source>
</reference>
<proteinExistence type="predicted"/>
<evidence type="ECO:0000313" key="2">
    <source>
        <dbReference type="EMBL" id="QBQ08095.1"/>
    </source>
</evidence>